<dbReference type="SUPFAM" id="SSF53218">
    <property type="entry name" value="Molybdenum cofactor biosynthesis proteins"/>
    <property type="match status" value="1"/>
</dbReference>
<dbReference type="OrthoDB" id="9804758at2"/>
<dbReference type="Pfam" id="PF00994">
    <property type="entry name" value="MoCF_biosynth"/>
    <property type="match status" value="1"/>
</dbReference>
<keyword evidence="6" id="KW-0460">Magnesium</keyword>
<dbReference type="EC" id="2.10.1.1" evidence="6"/>
<comment type="similarity">
    <text evidence="3 6">Belongs to the MoeA family.</text>
</comment>
<dbReference type="SUPFAM" id="SSF63882">
    <property type="entry name" value="MoeA N-terminal region -like"/>
    <property type="match status" value="1"/>
</dbReference>
<sequence>MFDLILVADWSAAARPTGKTPRKDAIWVCADLQGRQTVEYFPTRAQALAFIDDWLNRGHRTLLGFDFAMGFPSGFAETLTGEPTALSVWDWLARHVEDNADNSNNRFHVAETINRRFPGIGPLWGRPGTHDHPDLPDRGTDRRDHGVPDHRTVEGFTPSAQSVLKLFTTGSVGSQSLLGCAALSGLRARHASLRVWPQETGFEHVKDANLLVEIYPSLYEPADHPIKDAGQVIATARALRAASADWFTAPASQPDASRIATEEGWIFGVLPPSDCFALPPGTDWTPVDVALETLRSGTPCGMGRETISIYASPGRILAADLVATRANPPHANAAVDGWAFAHATLAPGGIPVVAGRSAAGQPFAGSIPPGHAVRILTGAEIPSDTDTVALQEDAHVSDDLLYLKAIPRIGANTRKAGEDVASGDPVLSAGTILRPGDIAVAIAAGHGSLSVRTRLKVGVLSTGDEITPPGSTTGIPDVNRPMLLAMLGQWGLEPVDLGHAPDEADRLAAILDKAGTDAILTSGGASAGDEDHLSRLMRDLGSVHHWRIAIKPGRPLMLGHWNDTPLFGLPGNPVAAFTCAALFARPALLQMAGAGWREPQAITVPAGFAKRKKAGRREVLRARLRGGQAEIFRSEGSGLVSGLSWAEGFVLLPDGAVTVEPGDPVHYIPFSELGLG</sequence>
<keyword evidence="10" id="KW-1185">Reference proteome</keyword>
<evidence type="ECO:0000256" key="5">
    <source>
        <dbReference type="ARBA" id="ARBA00047317"/>
    </source>
</evidence>
<dbReference type="InterPro" id="IPR036135">
    <property type="entry name" value="MoeA_linker/N_sf"/>
</dbReference>
<keyword evidence="6 9" id="KW-0808">Transferase</keyword>
<dbReference type="CDD" id="cd00887">
    <property type="entry name" value="MoeA"/>
    <property type="match status" value="1"/>
</dbReference>
<dbReference type="GO" id="GO:0046872">
    <property type="term" value="F:metal ion binding"/>
    <property type="evidence" value="ECO:0007669"/>
    <property type="project" value="UniProtKB-UniRule"/>
</dbReference>
<dbReference type="InterPro" id="IPR005111">
    <property type="entry name" value="MoeA_C_domain_IV"/>
</dbReference>
<dbReference type="GO" id="GO:0006777">
    <property type="term" value="P:Mo-molybdopterin cofactor biosynthetic process"/>
    <property type="evidence" value="ECO:0007669"/>
    <property type="project" value="UniProtKB-UniRule"/>
</dbReference>
<dbReference type="GO" id="GO:0061599">
    <property type="term" value="F:molybdopterin molybdotransferase activity"/>
    <property type="evidence" value="ECO:0007669"/>
    <property type="project" value="UniProtKB-UniRule"/>
</dbReference>
<dbReference type="InterPro" id="IPR005110">
    <property type="entry name" value="MoeA_linker/N"/>
</dbReference>
<accession>A0A1H7SNP1</accession>
<gene>
    <name evidence="9" type="ORF">SAMN04488526_3397</name>
</gene>
<dbReference type="Gene3D" id="2.170.190.11">
    <property type="entry name" value="Molybdopterin biosynthesis moea protein, domain 3"/>
    <property type="match status" value="1"/>
</dbReference>
<comment type="catalytic activity">
    <reaction evidence="5">
        <text>adenylyl-molybdopterin + molybdate = Mo-molybdopterin + AMP + H(+)</text>
        <dbReference type="Rhea" id="RHEA:35047"/>
        <dbReference type="ChEBI" id="CHEBI:15378"/>
        <dbReference type="ChEBI" id="CHEBI:36264"/>
        <dbReference type="ChEBI" id="CHEBI:62727"/>
        <dbReference type="ChEBI" id="CHEBI:71302"/>
        <dbReference type="ChEBI" id="CHEBI:456215"/>
        <dbReference type="EC" id="2.10.1.1"/>
    </reaction>
</comment>
<comment type="function">
    <text evidence="1 6">Catalyzes the insertion of molybdate into adenylated molybdopterin with the concomitant release of AMP.</text>
</comment>
<keyword evidence="4 6" id="KW-0501">Molybdenum cofactor biosynthesis</keyword>
<evidence type="ECO:0000256" key="3">
    <source>
        <dbReference type="ARBA" id="ARBA00010763"/>
    </source>
</evidence>
<comment type="pathway">
    <text evidence="2 6">Cofactor biosynthesis; molybdopterin biosynthesis.</text>
</comment>
<dbReference type="PANTHER" id="PTHR10192">
    <property type="entry name" value="MOLYBDOPTERIN BIOSYNTHESIS PROTEIN"/>
    <property type="match status" value="1"/>
</dbReference>
<keyword evidence="6" id="KW-0479">Metal-binding</keyword>
<name>A0A1H7SNP1_9RHOB</name>
<dbReference type="PANTHER" id="PTHR10192:SF5">
    <property type="entry name" value="GEPHYRIN"/>
    <property type="match status" value="1"/>
</dbReference>
<dbReference type="AlphaFoldDB" id="A0A1H7SNP1"/>
<evidence type="ECO:0000256" key="7">
    <source>
        <dbReference type="SAM" id="MobiDB-lite"/>
    </source>
</evidence>
<dbReference type="RefSeq" id="WP_092765006.1">
    <property type="nucleotide sequence ID" value="NZ_FNZQ01000008.1"/>
</dbReference>
<dbReference type="Proteomes" id="UP000199283">
    <property type="component" value="Unassembled WGS sequence"/>
</dbReference>
<dbReference type="InterPro" id="IPR001453">
    <property type="entry name" value="MoaB/Mog_dom"/>
</dbReference>
<dbReference type="Pfam" id="PF03453">
    <property type="entry name" value="MoeA_N"/>
    <property type="match status" value="1"/>
</dbReference>
<dbReference type="EMBL" id="FNZQ01000008">
    <property type="protein sequence ID" value="SEL73087.1"/>
    <property type="molecule type" value="Genomic_DNA"/>
</dbReference>
<evidence type="ECO:0000256" key="2">
    <source>
        <dbReference type="ARBA" id="ARBA00005046"/>
    </source>
</evidence>
<dbReference type="SUPFAM" id="SSF63867">
    <property type="entry name" value="MoeA C-terminal domain-like"/>
    <property type="match status" value="1"/>
</dbReference>
<feature type="region of interest" description="Disordered" evidence="7">
    <location>
        <begin position="121"/>
        <end position="144"/>
    </location>
</feature>
<evidence type="ECO:0000256" key="4">
    <source>
        <dbReference type="ARBA" id="ARBA00023150"/>
    </source>
</evidence>
<dbReference type="InterPro" id="IPR036688">
    <property type="entry name" value="MoeA_C_domain_IV_sf"/>
</dbReference>
<evidence type="ECO:0000256" key="6">
    <source>
        <dbReference type="RuleBase" id="RU365090"/>
    </source>
</evidence>
<evidence type="ECO:0000259" key="8">
    <source>
        <dbReference type="SMART" id="SM00852"/>
    </source>
</evidence>
<dbReference type="GO" id="GO:0005829">
    <property type="term" value="C:cytosol"/>
    <property type="evidence" value="ECO:0007669"/>
    <property type="project" value="TreeGrafter"/>
</dbReference>
<dbReference type="STRING" id="188906.SAMN04488526_3397"/>
<evidence type="ECO:0000313" key="10">
    <source>
        <dbReference type="Proteomes" id="UP000199283"/>
    </source>
</evidence>
<dbReference type="UniPathway" id="UPA00344"/>
<evidence type="ECO:0000313" key="9">
    <source>
        <dbReference type="EMBL" id="SEL73087.1"/>
    </source>
</evidence>
<comment type="cofactor">
    <cofactor evidence="6">
        <name>Mg(2+)</name>
        <dbReference type="ChEBI" id="CHEBI:18420"/>
    </cofactor>
</comment>
<keyword evidence="6" id="KW-0500">Molybdenum</keyword>
<evidence type="ECO:0000256" key="1">
    <source>
        <dbReference type="ARBA" id="ARBA00002901"/>
    </source>
</evidence>
<dbReference type="InterPro" id="IPR036425">
    <property type="entry name" value="MoaB/Mog-like_dom_sf"/>
</dbReference>
<dbReference type="SMART" id="SM00852">
    <property type="entry name" value="MoCF_biosynth"/>
    <property type="match status" value="1"/>
</dbReference>
<organism evidence="9 10">
    <name type="scientific">Jannaschia helgolandensis</name>
    <dbReference type="NCBI Taxonomy" id="188906"/>
    <lineage>
        <taxon>Bacteria</taxon>
        <taxon>Pseudomonadati</taxon>
        <taxon>Pseudomonadota</taxon>
        <taxon>Alphaproteobacteria</taxon>
        <taxon>Rhodobacterales</taxon>
        <taxon>Roseobacteraceae</taxon>
        <taxon>Jannaschia</taxon>
    </lineage>
</organism>
<protein>
    <recommendedName>
        <fullName evidence="6">Molybdopterin molybdenumtransferase</fullName>
        <ecNumber evidence="6">2.10.1.1</ecNumber>
    </recommendedName>
</protein>
<dbReference type="Gene3D" id="3.90.105.10">
    <property type="entry name" value="Molybdopterin biosynthesis moea protein, domain 2"/>
    <property type="match status" value="1"/>
</dbReference>
<feature type="compositionally biased region" description="Basic and acidic residues" evidence="7">
    <location>
        <begin position="128"/>
        <end position="144"/>
    </location>
</feature>
<dbReference type="Gene3D" id="2.40.340.10">
    <property type="entry name" value="MoeA, C-terminal, domain IV"/>
    <property type="match status" value="1"/>
</dbReference>
<dbReference type="InterPro" id="IPR038987">
    <property type="entry name" value="MoeA-like"/>
</dbReference>
<reference evidence="9 10" key="1">
    <citation type="submission" date="2016-10" db="EMBL/GenBank/DDBJ databases">
        <authorList>
            <person name="de Groot N.N."/>
        </authorList>
    </citation>
    <scope>NUCLEOTIDE SEQUENCE [LARGE SCALE GENOMIC DNA]</scope>
    <source>
        <strain evidence="9 10">DSM 14858</strain>
    </source>
</reference>
<feature type="domain" description="MoaB/Mog" evidence="8">
    <location>
        <begin position="458"/>
        <end position="590"/>
    </location>
</feature>
<dbReference type="Gene3D" id="3.40.980.10">
    <property type="entry name" value="MoaB/Mog-like domain"/>
    <property type="match status" value="1"/>
</dbReference>
<proteinExistence type="inferred from homology"/>
<dbReference type="Pfam" id="PF03454">
    <property type="entry name" value="MoeA_C"/>
    <property type="match status" value="1"/>
</dbReference>
<dbReference type="NCBIfam" id="TIGR00177">
    <property type="entry name" value="molyb_syn"/>
    <property type="match status" value="1"/>
</dbReference>